<gene>
    <name evidence="7" type="ORF">EV643_108369</name>
</gene>
<dbReference type="Gene3D" id="3.40.50.2300">
    <property type="match status" value="1"/>
</dbReference>
<evidence type="ECO:0000256" key="1">
    <source>
        <dbReference type="ARBA" id="ARBA00023015"/>
    </source>
</evidence>
<evidence type="ECO:0000313" key="7">
    <source>
        <dbReference type="EMBL" id="TDO48052.1"/>
    </source>
</evidence>
<evidence type="ECO:0000313" key="8">
    <source>
        <dbReference type="Proteomes" id="UP000295388"/>
    </source>
</evidence>
<name>A0A4R6KCQ2_9ACTN</name>
<evidence type="ECO:0000256" key="2">
    <source>
        <dbReference type="ARBA" id="ARBA00023125"/>
    </source>
</evidence>
<dbReference type="PRINTS" id="PR00038">
    <property type="entry name" value="HTHLUXR"/>
</dbReference>
<reference evidence="7 8" key="1">
    <citation type="submission" date="2019-03" db="EMBL/GenBank/DDBJ databases">
        <title>Genomic Encyclopedia of Type Strains, Phase III (KMG-III): the genomes of soil and plant-associated and newly described type strains.</title>
        <authorList>
            <person name="Whitman W."/>
        </authorList>
    </citation>
    <scope>NUCLEOTIDE SEQUENCE [LARGE SCALE GENOMIC DNA]</scope>
    <source>
        <strain evidence="7 8">VKM Ac-2527</strain>
    </source>
</reference>
<keyword evidence="1" id="KW-0805">Transcription regulation</keyword>
<dbReference type="InterPro" id="IPR036388">
    <property type="entry name" value="WH-like_DNA-bd_sf"/>
</dbReference>
<dbReference type="SUPFAM" id="SSF46894">
    <property type="entry name" value="C-terminal effector domain of the bipartite response regulators"/>
    <property type="match status" value="1"/>
</dbReference>
<evidence type="ECO:0000259" key="6">
    <source>
        <dbReference type="PROSITE" id="PS50110"/>
    </source>
</evidence>
<organism evidence="7 8">
    <name type="scientific">Kribbella caucasensis</name>
    <dbReference type="NCBI Taxonomy" id="2512215"/>
    <lineage>
        <taxon>Bacteria</taxon>
        <taxon>Bacillati</taxon>
        <taxon>Actinomycetota</taxon>
        <taxon>Actinomycetes</taxon>
        <taxon>Propionibacteriales</taxon>
        <taxon>Kribbellaceae</taxon>
        <taxon>Kribbella</taxon>
    </lineage>
</organism>
<dbReference type="Pfam" id="PF00072">
    <property type="entry name" value="Response_reg"/>
    <property type="match status" value="1"/>
</dbReference>
<dbReference type="Pfam" id="PF00196">
    <property type="entry name" value="GerE"/>
    <property type="match status" value="1"/>
</dbReference>
<dbReference type="InterPro" id="IPR000792">
    <property type="entry name" value="Tscrpt_reg_LuxR_C"/>
</dbReference>
<dbReference type="InterPro" id="IPR011006">
    <property type="entry name" value="CheY-like_superfamily"/>
</dbReference>
<dbReference type="CDD" id="cd06170">
    <property type="entry name" value="LuxR_C_like"/>
    <property type="match status" value="1"/>
</dbReference>
<dbReference type="GO" id="GO:0006355">
    <property type="term" value="P:regulation of DNA-templated transcription"/>
    <property type="evidence" value="ECO:0007669"/>
    <property type="project" value="InterPro"/>
</dbReference>
<sequence length="210" mass="23398">MTPSPSELEDVVVHVVDDDDDLRESLVWLLGSVGIQVKDHPDADSFFAAYDESRPACVVVDVRMPVVSGFQVQERLNALESPAPVIFCSAHGDIQMSVRALQRGAVTFLEKPYEPQQMIDVVQEGLSTAVARFRQQVERRDVVRRLSTLTQREREVLRLVVTGLPSQNIARRLGTSVKTIDVHRARIRVKTDAESIATLVRDVLSNGIDV</sequence>
<proteinExistence type="predicted"/>
<evidence type="ECO:0000256" key="3">
    <source>
        <dbReference type="ARBA" id="ARBA00023163"/>
    </source>
</evidence>
<dbReference type="Proteomes" id="UP000295388">
    <property type="component" value="Unassembled WGS sequence"/>
</dbReference>
<evidence type="ECO:0000259" key="5">
    <source>
        <dbReference type="PROSITE" id="PS50043"/>
    </source>
</evidence>
<accession>A0A4R6KCQ2</accession>
<dbReference type="SMART" id="SM00421">
    <property type="entry name" value="HTH_LUXR"/>
    <property type="match status" value="1"/>
</dbReference>
<feature type="domain" description="Response regulatory" evidence="6">
    <location>
        <begin position="12"/>
        <end position="126"/>
    </location>
</feature>
<dbReference type="GO" id="GO:0000160">
    <property type="term" value="P:phosphorelay signal transduction system"/>
    <property type="evidence" value="ECO:0007669"/>
    <property type="project" value="InterPro"/>
</dbReference>
<dbReference type="EMBL" id="SNWQ01000008">
    <property type="protein sequence ID" value="TDO48052.1"/>
    <property type="molecule type" value="Genomic_DNA"/>
</dbReference>
<dbReference type="Gene3D" id="1.10.10.10">
    <property type="entry name" value="Winged helix-like DNA-binding domain superfamily/Winged helix DNA-binding domain"/>
    <property type="match status" value="1"/>
</dbReference>
<dbReference type="GO" id="GO:0003677">
    <property type="term" value="F:DNA binding"/>
    <property type="evidence" value="ECO:0007669"/>
    <property type="project" value="UniProtKB-KW"/>
</dbReference>
<dbReference type="PROSITE" id="PS50043">
    <property type="entry name" value="HTH_LUXR_2"/>
    <property type="match status" value="1"/>
</dbReference>
<keyword evidence="4" id="KW-0597">Phosphoprotein</keyword>
<evidence type="ECO:0000256" key="4">
    <source>
        <dbReference type="PROSITE-ProRule" id="PRU00169"/>
    </source>
</evidence>
<keyword evidence="3" id="KW-0804">Transcription</keyword>
<dbReference type="PANTHER" id="PTHR44688">
    <property type="entry name" value="DNA-BINDING TRANSCRIPTIONAL ACTIVATOR DEVR_DOSR"/>
    <property type="match status" value="1"/>
</dbReference>
<dbReference type="RefSeq" id="WP_133801467.1">
    <property type="nucleotide sequence ID" value="NZ_SNWQ01000008.1"/>
</dbReference>
<keyword evidence="8" id="KW-1185">Reference proteome</keyword>
<dbReference type="InterPro" id="IPR016032">
    <property type="entry name" value="Sig_transdc_resp-reg_C-effctor"/>
</dbReference>
<dbReference type="PROSITE" id="PS50110">
    <property type="entry name" value="RESPONSE_REGULATORY"/>
    <property type="match status" value="1"/>
</dbReference>
<dbReference type="AlphaFoldDB" id="A0A4R6KCQ2"/>
<dbReference type="InterPro" id="IPR001789">
    <property type="entry name" value="Sig_transdc_resp-reg_receiver"/>
</dbReference>
<dbReference type="SUPFAM" id="SSF52172">
    <property type="entry name" value="CheY-like"/>
    <property type="match status" value="1"/>
</dbReference>
<protein>
    <submittedName>
        <fullName evidence="7">FixJ family two-component response regulator</fullName>
    </submittedName>
</protein>
<dbReference type="PANTHER" id="PTHR44688:SF16">
    <property type="entry name" value="DNA-BINDING TRANSCRIPTIONAL ACTIVATOR DEVR_DOSR"/>
    <property type="match status" value="1"/>
</dbReference>
<comment type="caution">
    <text evidence="7">The sequence shown here is derived from an EMBL/GenBank/DDBJ whole genome shotgun (WGS) entry which is preliminary data.</text>
</comment>
<dbReference type="SMART" id="SM00448">
    <property type="entry name" value="REC"/>
    <property type="match status" value="1"/>
</dbReference>
<dbReference type="OrthoDB" id="9808843at2"/>
<feature type="domain" description="HTH luxR-type" evidence="5">
    <location>
        <begin position="142"/>
        <end position="207"/>
    </location>
</feature>
<keyword evidence="2" id="KW-0238">DNA-binding</keyword>
<feature type="modified residue" description="4-aspartylphosphate" evidence="4">
    <location>
        <position position="61"/>
    </location>
</feature>